<dbReference type="EMBL" id="PQXL01000384">
    <property type="protein sequence ID" value="THV46470.1"/>
    <property type="molecule type" value="Genomic_DNA"/>
</dbReference>
<organism evidence="1 2">
    <name type="scientific">Botrytis galanthina</name>
    <dbReference type="NCBI Taxonomy" id="278940"/>
    <lineage>
        <taxon>Eukaryota</taxon>
        <taxon>Fungi</taxon>
        <taxon>Dikarya</taxon>
        <taxon>Ascomycota</taxon>
        <taxon>Pezizomycotina</taxon>
        <taxon>Leotiomycetes</taxon>
        <taxon>Helotiales</taxon>
        <taxon>Sclerotiniaceae</taxon>
        <taxon>Botrytis</taxon>
    </lineage>
</organism>
<reference evidence="1 2" key="1">
    <citation type="submission" date="2017-12" db="EMBL/GenBank/DDBJ databases">
        <title>Comparative genomics of Botrytis spp.</title>
        <authorList>
            <person name="Valero-Jimenez C.A."/>
            <person name="Tapia P."/>
            <person name="Veloso J."/>
            <person name="Silva-Moreno E."/>
            <person name="Staats M."/>
            <person name="Valdes J.H."/>
            <person name="Van Kan J.A.L."/>
        </authorList>
    </citation>
    <scope>NUCLEOTIDE SEQUENCE [LARGE SCALE GENOMIC DNA]</scope>
    <source>
        <strain evidence="1 2">MUCL435</strain>
    </source>
</reference>
<evidence type="ECO:0000313" key="2">
    <source>
        <dbReference type="Proteomes" id="UP000308671"/>
    </source>
</evidence>
<name>A0A4S8QP61_9HELO</name>
<gene>
    <name evidence="1" type="ORF">BGAL_0384g00160</name>
</gene>
<sequence>MEEMSQTRLMRVHLAPADADPIRRALHRWLRKFCHANVDFLNLESLERSPMTFSQKCQNRITIADIMERFLFTCVAGEVAYDVVDDFAVHYRFCDCAFFGGAGVESGGYGDGGGLCCVSVGLYVYFVDVCK</sequence>
<dbReference type="AlphaFoldDB" id="A0A4S8QP61"/>
<dbReference type="OrthoDB" id="3546297at2759"/>
<accession>A0A4S8QP61</accession>
<protein>
    <submittedName>
        <fullName evidence="1">Uncharacterized protein</fullName>
    </submittedName>
</protein>
<comment type="caution">
    <text evidence="1">The sequence shown here is derived from an EMBL/GenBank/DDBJ whole genome shotgun (WGS) entry which is preliminary data.</text>
</comment>
<dbReference type="Proteomes" id="UP000308671">
    <property type="component" value="Unassembled WGS sequence"/>
</dbReference>
<keyword evidence="2" id="KW-1185">Reference proteome</keyword>
<proteinExistence type="predicted"/>
<evidence type="ECO:0000313" key="1">
    <source>
        <dbReference type="EMBL" id="THV46470.1"/>
    </source>
</evidence>